<reference evidence="6" key="1">
    <citation type="submission" date="2020-02" db="EMBL/GenBank/DDBJ databases">
        <authorList>
            <person name="Shen X.-R."/>
            <person name="Zhang Y.-X."/>
        </authorList>
    </citation>
    <scope>NUCLEOTIDE SEQUENCE</scope>
    <source>
        <strain evidence="6">SYP-B3998</strain>
    </source>
</reference>
<dbReference type="PANTHER" id="PTHR11228:SF7">
    <property type="entry name" value="PQQA PEPTIDE CYCLASE"/>
    <property type="match status" value="1"/>
</dbReference>
<keyword evidence="2" id="KW-0479">Metal-binding</keyword>
<dbReference type="InterPro" id="IPR058240">
    <property type="entry name" value="rSAM_sf"/>
</dbReference>
<dbReference type="RefSeq" id="WP_163947350.1">
    <property type="nucleotide sequence ID" value="NZ_JAAIKC010000004.1"/>
</dbReference>
<keyword evidence="4" id="KW-0411">Iron-sulfur</keyword>
<dbReference type="InterPro" id="IPR013785">
    <property type="entry name" value="Aldolase_TIM"/>
</dbReference>
<feature type="domain" description="Radical SAM core" evidence="5">
    <location>
        <begin position="24"/>
        <end position="251"/>
    </location>
</feature>
<dbReference type="SFLD" id="SFLDS00029">
    <property type="entry name" value="Radical_SAM"/>
    <property type="match status" value="1"/>
</dbReference>
<dbReference type="SUPFAM" id="SSF102114">
    <property type="entry name" value="Radical SAM enzymes"/>
    <property type="match status" value="1"/>
</dbReference>
<keyword evidence="3" id="KW-0408">Iron</keyword>
<dbReference type="CDD" id="cd01335">
    <property type="entry name" value="Radical_SAM"/>
    <property type="match status" value="1"/>
</dbReference>
<dbReference type="InterPro" id="IPR050377">
    <property type="entry name" value="Radical_SAM_PqqE_MftC-like"/>
</dbReference>
<accession>A0A6G3ZZS9</accession>
<dbReference type="EMBL" id="JAAIKC010000004">
    <property type="protein sequence ID" value="NEW07081.1"/>
    <property type="molecule type" value="Genomic_DNA"/>
</dbReference>
<evidence type="ECO:0000256" key="3">
    <source>
        <dbReference type="ARBA" id="ARBA00023004"/>
    </source>
</evidence>
<dbReference type="AlphaFoldDB" id="A0A6G3ZZS9"/>
<evidence type="ECO:0000313" key="6">
    <source>
        <dbReference type="EMBL" id="NEW07081.1"/>
    </source>
</evidence>
<dbReference type="PROSITE" id="PS51918">
    <property type="entry name" value="RADICAL_SAM"/>
    <property type="match status" value="1"/>
</dbReference>
<dbReference type="GO" id="GO:0051536">
    <property type="term" value="F:iron-sulfur cluster binding"/>
    <property type="evidence" value="ECO:0007669"/>
    <property type="project" value="UniProtKB-KW"/>
</dbReference>
<evidence type="ECO:0000256" key="2">
    <source>
        <dbReference type="ARBA" id="ARBA00022723"/>
    </source>
</evidence>
<organism evidence="6">
    <name type="scientific">Paenibacillus sp. SYP-B3998</name>
    <dbReference type="NCBI Taxonomy" id="2678564"/>
    <lineage>
        <taxon>Bacteria</taxon>
        <taxon>Bacillati</taxon>
        <taxon>Bacillota</taxon>
        <taxon>Bacilli</taxon>
        <taxon>Bacillales</taxon>
        <taxon>Paenibacillaceae</taxon>
        <taxon>Paenibacillus</taxon>
    </lineage>
</organism>
<keyword evidence="1" id="KW-0949">S-adenosyl-L-methionine</keyword>
<dbReference type="GO" id="GO:0046872">
    <property type="term" value="F:metal ion binding"/>
    <property type="evidence" value="ECO:0007669"/>
    <property type="project" value="UniProtKB-KW"/>
</dbReference>
<evidence type="ECO:0000259" key="5">
    <source>
        <dbReference type="PROSITE" id="PS51918"/>
    </source>
</evidence>
<comment type="caution">
    <text evidence="6">The sequence shown here is derived from an EMBL/GenBank/DDBJ whole genome shotgun (WGS) entry which is preliminary data.</text>
</comment>
<gene>
    <name evidence="6" type="ORF">GK047_13800</name>
</gene>
<dbReference type="PANTHER" id="PTHR11228">
    <property type="entry name" value="RADICAL SAM DOMAIN PROTEIN"/>
    <property type="match status" value="1"/>
</dbReference>
<dbReference type="SFLD" id="SFLDG01067">
    <property type="entry name" value="SPASM/twitch_domain_containing"/>
    <property type="match status" value="1"/>
</dbReference>
<name>A0A6G3ZZS9_9BACL</name>
<dbReference type="InterPro" id="IPR007197">
    <property type="entry name" value="rSAM"/>
</dbReference>
<proteinExistence type="predicted"/>
<sequence length="730" mass="84287">MKNLLKSILPHGIVELYREYYDNKVEHDIQVINFQVNNYCNSRCVMCDIWRKNDQENISTEQFRVVLQDALFKNVQHIGITGGEPTLTKNLLDYFQVAIETLPKVTGLSLITNALIPHQIKTTIKNISNICKSNDKSFSVMVSLDGINEIHDLNRGRKGNFDKAVDIINWLKEESISFSTGTTITKLNVWNMDQLLNFLRNNNIYGRFRIGEFINRLYNNTEEHTKIIRNFNEDEIYQLMLFFSKLEYNFETDETVKNTYRSIKHMLQGGHRLIECPYKKRNAINLDSHGGLAYCAPKSKIIGNMLEVSGRHLYAKNIKVLHEIEKKDCMNCIHDYHSDATDELKNMLEAEKRYRDLIKVSSYNQLKGKFSVAYSKKPSNKYKIFVVGWYGTETVGDKAILGGILDFYFEKYGMENIEVFISSLYPFITKRTIDELNVTATVVPVYSEFFYQEASSVNEIIVGGGPLMELEELALIAWAFNLAKKNENTTTIFGSGIGPLYSDEKKSIVQEILSLADHIYLRDDKSSKLAIEMTGREDVNNIGDPAINYINKMKNMIAPNKMNDKLSCYLRELTSEYFGHLNYEEYITFKDKFEEALAKNIIYLSNKTGMKPHFYAMHNFVIGNDDRDFNYNFVAKYFADSSVFIEDKLSNVENIVESMKSSKLNVCMRFHSVVFANTLDTDFLAVDYTSGGKINSYLVERNKANQMIEMINIIQDETVLYRTMMVNNLF</sequence>
<dbReference type="Pfam" id="PF04230">
    <property type="entry name" value="PS_pyruv_trans"/>
    <property type="match status" value="1"/>
</dbReference>
<dbReference type="InterPro" id="IPR007345">
    <property type="entry name" value="Polysacch_pyruvyl_Trfase"/>
</dbReference>
<evidence type="ECO:0000256" key="4">
    <source>
        <dbReference type="ARBA" id="ARBA00023014"/>
    </source>
</evidence>
<evidence type="ECO:0000256" key="1">
    <source>
        <dbReference type="ARBA" id="ARBA00022691"/>
    </source>
</evidence>
<dbReference type="GO" id="GO:0003824">
    <property type="term" value="F:catalytic activity"/>
    <property type="evidence" value="ECO:0007669"/>
    <property type="project" value="InterPro"/>
</dbReference>
<protein>
    <submittedName>
        <fullName evidence="6">Radical SAM protein</fullName>
    </submittedName>
</protein>
<dbReference type="Gene3D" id="3.20.20.70">
    <property type="entry name" value="Aldolase class I"/>
    <property type="match status" value="1"/>
</dbReference>
<dbReference type="Pfam" id="PF04055">
    <property type="entry name" value="Radical_SAM"/>
    <property type="match status" value="1"/>
</dbReference>